<evidence type="ECO:0000256" key="1">
    <source>
        <dbReference type="PROSITE-ProRule" id="PRU00239"/>
    </source>
</evidence>
<dbReference type="PANTHER" id="PTHR46298:SF1">
    <property type="entry name" value="ANDROGLOBIN"/>
    <property type="match status" value="1"/>
</dbReference>
<evidence type="ECO:0000313" key="5">
    <source>
        <dbReference type="EMBL" id="QHX41472.1"/>
    </source>
</evidence>
<reference evidence="6" key="2">
    <citation type="submission" date="2019-08" db="EMBL/GenBank/DDBJ databases">
        <authorList>
            <person name="Adameyko K."/>
            <person name="Finoshin A."/>
            <person name="Kravchuk O."/>
            <person name="Gusev O."/>
            <person name="Shagimardanova E."/>
            <person name="Lyupina Y."/>
        </authorList>
    </citation>
    <scope>NUCLEOTIDE SEQUENCE</scope>
</reference>
<evidence type="ECO:0000259" key="3">
    <source>
        <dbReference type="PROSITE" id="PS50203"/>
    </source>
</evidence>
<feature type="compositionally biased region" description="Gly residues" evidence="2">
    <location>
        <begin position="322"/>
        <end position="333"/>
    </location>
</feature>
<feature type="compositionally biased region" description="Polar residues" evidence="2">
    <location>
        <begin position="305"/>
        <end position="314"/>
    </location>
</feature>
<dbReference type="InterPro" id="IPR012292">
    <property type="entry name" value="Globin/Proto"/>
</dbReference>
<dbReference type="GO" id="GO:0006508">
    <property type="term" value="P:proteolysis"/>
    <property type="evidence" value="ECO:0007669"/>
    <property type="project" value="InterPro"/>
</dbReference>
<dbReference type="EMBL" id="MN339466">
    <property type="protein sequence ID" value="QIZ30880.1"/>
    <property type="molecule type" value="mRNA"/>
</dbReference>
<dbReference type="InterPro" id="IPR053033">
    <property type="entry name" value="Androglobin-like"/>
</dbReference>
<evidence type="ECO:0000259" key="4">
    <source>
        <dbReference type="PROSITE" id="PS52042"/>
    </source>
</evidence>
<dbReference type="InterPro" id="IPR054094">
    <property type="entry name" value="Androglobin_IV"/>
</dbReference>
<feature type="compositionally biased region" description="Polar residues" evidence="2">
    <location>
        <begin position="342"/>
        <end position="354"/>
    </location>
</feature>
<dbReference type="PANTHER" id="PTHR46298">
    <property type="entry name" value="ANDROGLOBIN"/>
    <property type="match status" value="1"/>
</dbReference>
<reference evidence="5" key="1">
    <citation type="submission" date="2019-06" db="EMBL/GenBank/DDBJ databases">
        <authorList>
            <person name="Adameyko K."/>
            <person name="Finoshin A."/>
            <person name="Kravchuk O."/>
            <person name="Mikhailov K."/>
            <person name="Gusev O."/>
            <person name="Shagimardanova E."/>
            <person name="Lyupina Y."/>
        </authorList>
    </citation>
    <scope>NUCLEOTIDE SEQUENCE</scope>
</reference>
<name>A0A6C0PMZ1_HALDU</name>
<reference evidence="6" key="3">
    <citation type="journal article" date="2020" name="PLoS ONE">
        <title>Iron metabolic pathways in the processes of sponge plasticity.</title>
        <authorList>
            <person name="Finoshin A.D."/>
            <person name="Adameyko K.I."/>
            <person name="Mikhailov K.V."/>
            <person name="Kravchuk O.I."/>
            <person name="Georgiev A.A."/>
            <person name="Gornostaev N.G."/>
            <person name="Kosevich I.A."/>
            <person name="Mikhailov V.S."/>
            <person name="Gazizova G.R."/>
            <person name="Shagimardanova E.I."/>
            <person name="Gusev O.A."/>
            <person name="Lyupina Y.V."/>
        </authorList>
    </citation>
    <scope>NUCLEOTIDE SEQUENCE</scope>
</reference>
<feature type="region of interest" description="Disordered" evidence="2">
    <location>
        <begin position="638"/>
        <end position="657"/>
    </location>
</feature>
<evidence type="ECO:0000256" key="2">
    <source>
        <dbReference type="SAM" id="MobiDB-lite"/>
    </source>
</evidence>
<feature type="region of interest" description="Disordered" evidence="2">
    <location>
        <begin position="1206"/>
        <end position="1244"/>
    </location>
</feature>
<dbReference type="PROSITE" id="PS52042">
    <property type="entry name" value="GLOBIN_CP_ADGB"/>
    <property type="match status" value="1"/>
</dbReference>
<dbReference type="SMART" id="SM00230">
    <property type="entry name" value="CysPc"/>
    <property type="match status" value="1"/>
</dbReference>
<sequence length="1472" mass="164469">MPAKERDKAAKLSLVPQSRNSPGLITATSCSIVLSKTKKPTDDEKIKVWSEWSESEMNSEKWDVLSSKGAKGGKGSATLGNLFSDPDGLLELPGNLAGCVEVWKRPNEIVADKQLVIVVEGEENKDIDLYTPNTHLMGNEAMRSIICQVSALWQCRQCICVSTPECDQLPASTWSPWDHIHPHPKGGSAPVYNPGGKYCVRLHWMGCWRKLTVDDQIPLSSRNQLLLPATSNPSELWMTILSKAILKLQATDCGFSMDNTISLLTGWLPRALEVTPSNGMGRSPLWRLLYDALPVWQRGGPPLDPTNSTTTQPANHAPSERGGSGGKDTGSGKAGQRPKTPGFSSHSSMSDVEGTNTRNVLLLAGYRRMPFQRASSAPAEAGAELGLPPECPHPVLLTMARDQELVLPEKKALEPVLQQPYYLGLLDRQRRACDTPIVPTPPPREPRYLQIHSLLQGRQDLSPTEEHRQLVDMNHLESVVEEGNGKKETGAKNKESRTPEELRTPIREEGKELTAKQQSQKKRKKGTTLCNKTENLPWVHWEDFVRVFSGVVAFYRPEGFQYREALEDLSDTMSMSSVAHGLTKGKAATLASSQTILQSPSQILLRQAERNLLFVDSVSPVEFTLSFSSISHWKACERPAREHKRSTSPRKGSTASVLEAVEPESHAPLPRPHLCGTLFVEKYSWRSLTQGQVVCVLKTSSSAAATIKLPGGRHCFRLVATSLHGYRVDVMSNQQFVLTDELTVFDYMRENSKRFIAHGEKATGTIVEILQSFPDVDEIERRLQRLGRFHKAKNVHKQHTEVLYWSVSHSLWELQRSHKIPFSTVSAVRAVLRHFLKVFRDQIEGECHQGDHLVKAAHDLRNQTPLAAWEQRTPTEAETAAVLRLQRAWKRALLIRKTRSLLEGCSQFEEMGRAIATAAEVLAPLCKPWGAAVFTSMFKLDPQLLEKFPFFTDEWSRAFYKDFEGSYKEVPAQGWAVICREVFHFEEAQFAQFQMRLPFTSCRLHVLDNDTGRELPTVLKWAAPHVYSPNKHGYTVVVDGWMGSEPLPSGPFILRLLGSSPRLALRAHQGKASQVEGGREKIGTSLLTKTIREYYKPDRDLTVFGYSLKSQKNALISAHMSTSKSTALIRMEILDHGSSVITAEGCGSCVIPAYLLRGAEPQVLKENSDTPTEDTPSKHMHHKYTLRAVVLKNTWSVAESAWKQLGEETGDKEDSRPSTSSSEKPPSGKGNKGGKASKASNKGKAGLQMVQFDLSKPHWALQVVTAADAAVEVERDSEREDELRSMTQAWEVEQPGRLKKGMESRRKFLESKAVPKETLAKVLNDGGVALPPRDPLDFPHMDTEPYRIRSRSSAPVVLTSEEMEARTLDSQLTIRDYRSRRQEILRSRDQERNSRNQLKSRQLEWAQDLILQVSSQCESLNADRNAIRERALEAKRRAEAEAAAVLLQQQQQQESSGRDSKSKSKSGKGKKK</sequence>
<organism evidence="5">
    <name type="scientific">Halisarca dujardinii</name>
    <name type="common">Dujardin's slime sponge</name>
    <dbReference type="NCBI Taxonomy" id="2583056"/>
    <lineage>
        <taxon>Eukaryota</taxon>
        <taxon>Metazoa</taxon>
        <taxon>Porifera</taxon>
        <taxon>Demospongiae</taxon>
        <taxon>Verongimorpha</taxon>
        <taxon>Chondrillida</taxon>
        <taxon>Halisarcidae</taxon>
        <taxon>Halisarca</taxon>
    </lineage>
</organism>
<dbReference type="Gene3D" id="1.10.490.10">
    <property type="entry name" value="Globins"/>
    <property type="match status" value="1"/>
</dbReference>
<proteinExistence type="evidence at transcript level"/>
<dbReference type="GO" id="GO:0020037">
    <property type="term" value="F:heme binding"/>
    <property type="evidence" value="ECO:0007669"/>
    <property type="project" value="InterPro"/>
</dbReference>
<comment type="caution">
    <text evidence="1">Lacks conserved residue(s) required for the propagation of feature annotation.</text>
</comment>
<dbReference type="CDD" id="cd22307">
    <property type="entry name" value="Adgb_C_mid-like"/>
    <property type="match status" value="1"/>
</dbReference>
<dbReference type="Pfam" id="PF00648">
    <property type="entry name" value="Peptidase_C2"/>
    <property type="match status" value="1"/>
</dbReference>
<gene>
    <name evidence="6" type="primary">ADGB</name>
</gene>
<dbReference type="InterPro" id="IPR001300">
    <property type="entry name" value="Peptidase_C2_calpain_cat"/>
</dbReference>
<dbReference type="Pfam" id="PF22069">
    <property type="entry name" value="Androglobin_IV"/>
    <property type="match status" value="1"/>
</dbReference>
<dbReference type="InterPro" id="IPR038765">
    <property type="entry name" value="Papain-like_cys_pep_sf"/>
</dbReference>
<dbReference type="EMBL" id="MN075826">
    <property type="protein sequence ID" value="QHX41472.1"/>
    <property type="molecule type" value="mRNA"/>
</dbReference>
<dbReference type="SUPFAM" id="SSF54001">
    <property type="entry name" value="Cysteine proteinases"/>
    <property type="match status" value="1"/>
</dbReference>
<dbReference type="GO" id="GO:0019825">
    <property type="term" value="F:oxygen binding"/>
    <property type="evidence" value="ECO:0007669"/>
    <property type="project" value="InterPro"/>
</dbReference>
<feature type="region of interest" description="Disordered" evidence="2">
    <location>
        <begin position="1438"/>
        <end position="1472"/>
    </location>
</feature>
<dbReference type="InterPro" id="IPR057249">
    <property type="entry name" value="Globin_CP_ADGB"/>
</dbReference>
<feature type="compositionally biased region" description="Low complexity" evidence="2">
    <location>
        <begin position="1217"/>
        <end position="1244"/>
    </location>
</feature>
<evidence type="ECO:0000313" key="6">
    <source>
        <dbReference type="EMBL" id="QIZ30880.1"/>
    </source>
</evidence>
<feature type="domain" description="Globin" evidence="4">
    <location>
        <begin position="729"/>
        <end position="940"/>
    </location>
</feature>
<accession>A0A6C0PMZ1</accession>
<dbReference type="Pfam" id="PF22068">
    <property type="entry name" value="Androglobin_II"/>
    <property type="match status" value="1"/>
</dbReference>
<dbReference type="GO" id="GO:0004198">
    <property type="term" value="F:calcium-dependent cysteine-type endopeptidase activity"/>
    <property type="evidence" value="ECO:0007669"/>
    <property type="project" value="InterPro"/>
</dbReference>
<feature type="region of interest" description="Disordered" evidence="2">
    <location>
        <begin position="478"/>
        <end position="527"/>
    </location>
</feature>
<protein>
    <submittedName>
        <fullName evidence="5">Androglobin-like protein</fullName>
    </submittedName>
</protein>
<dbReference type="PROSITE" id="PS51257">
    <property type="entry name" value="PROKAR_LIPOPROTEIN"/>
    <property type="match status" value="1"/>
</dbReference>
<dbReference type="PROSITE" id="PS50203">
    <property type="entry name" value="CALPAIN_CAT"/>
    <property type="match status" value="1"/>
</dbReference>
<feature type="compositionally biased region" description="Low complexity" evidence="2">
    <location>
        <begin position="1441"/>
        <end position="1455"/>
    </location>
</feature>
<feature type="compositionally biased region" description="Basic and acidic residues" evidence="2">
    <location>
        <begin position="483"/>
        <end position="514"/>
    </location>
</feature>
<feature type="domain" description="Calpain catalytic" evidence="3">
    <location>
        <begin position="103"/>
        <end position="291"/>
    </location>
</feature>
<feature type="region of interest" description="Disordered" evidence="2">
    <location>
        <begin position="300"/>
        <end position="354"/>
    </location>
</feature>
<dbReference type="InterPro" id="IPR054093">
    <property type="entry name" value="Androglobin_II"/>
</dbReference>
<feature type="compositionally biased region" description="Basic residues" evidence="2">
    <location>
        <begin position="1463"/>
        <end position="1472"/>
    </location>
</feature>